<proteinExistence type="predicted"/>
<dbReference type="RefSeq" id="WP_064802354.1">
    <property type="nucleotide sequence ID" value="NZ_CP016022.1"/>
</dbReference>
<sequence>MAEALDRFRIYDISAWPIVMLRSGAQAPGYAPQWAREMEALLARNQPFVVIHGVQQMDEAHEDRRLRAIWLKGNKTALARQCRALVHVEPDPVQRLAVRAQAAIAVQAFKVPMVVVASFDVALDAARRALGNDSDQSTPFTEWADV</sequence>
<dbReference type="OrthoDB" id="8941979at2"/>
<gene>
    <name evidence="1" type="ORF">A9Y76_04605</name>
</gene>
<evidence type="ECO:0000313" key="2">
    <source>
        <dbReference type="Proteomes" id="UP000078572"/>
    </source>
</evidence>
<dbReference type="STRING" id="190721.ACS15_1023"/>
<organism evidence="1 2">
    <name type="scientific">Ralstonia insidiosa</name>
    <dbReference type="NCBI Taxonomy" id="190721"/>
    <lineage>
        <taxon>Bacteria</taxon>
        <taxon>Pseudomonadati</taxon>
        <taxon>Pseudomonadota</taxon>
        <taxon>Betaproteobacteria</taxon>
        <taxon>Burkholderiales</taxon>
        <taxon>Burkholderiaceae</taxon>
        <taxon>Ralstonia</taxon>
    </lineage>
</organism>
<protein>
    <submittedName>
        <fullName evidence="1">Uncharacterized protein</fullName>
    </submittedName>
</protein>
<reference evidence="2" key="1">
    <citation type="submission" date="2016-06" db="EMBL/GenBank/DDBJ databases">
        <authorList>
            <person name="Xu Y."/>
            <person name="Nagy A."/>
            <person name="Yan X."/>
            <person name="Kim S.W."/>
            <person name="Haley B."/>
            <person name="Liu N.T."/>
            <person name="Nou X."/>
        </authorList>
    </citation>
    <scope>NUCLEOTIDE SEQUENCE [LARGE SCALE GENOMIC DNA]</scope>
    <source>
        <strain evidence="2">ATCC 49129</strain>
    </source>
</reference>
<dbReference type="Proteomes" id="UP000078572">
    <property type="component" value="Chromosome 1"/>
</dbReference>
<keyword evidence="2" id="KW-1185">Reference proteome</keyword>
<evidence type="ECO:0000313" key="1">
    <source>
        <dbReference type="EMBL" id="ANJ71797.1"/>
    </source>
</evidence>
<dbReference type="EMBL" id="CP016022">
    <property type="protein sequence ID" value="ANJ71797.1"/>
    <property type="molecule type" value="Genomic_DNA"/>
</dbReference>
<dbReference type="AlphaFoldDB" id="A0A191ZUN4"/>
<dbReference type="GeneID" id="61525293"/>
<accession>A0A191ZUN4</accession>
<name>A0A191ZUN4_9RALS</name>